<dbReference type="SMART" id="SM00345">
    <property type="entry name" value="HTH_GNTR"/>
    <property type="match status" value="1"/>
</dbReference>
<dbReference type="SMART" id="SM00895">
    <property type="entry name" value="FCD"/>
    <property type="match status" value="1"/>
</dbReference>
<comment type="caution">
    <text evidence="6">The sequence shown here is derived from an EMBL/GenBank/DDBJ whole genome shotgun (WGS) entry which is preliminary data.</text>
</comment>
<proteinExistence type="predicted"/>
<protein>
    <submittedName>
        <fullName evidence="6">FadR family transcriptional regulator</fullName>
    </submittedName>
</protein>
<dbReference type="Pfam" id="PF07729">
    <property type="entry name" value="FCD"/>
    <property type="match status" value="1"/>
</dbReference>
<dbReference type="PROSITE" id="PS50949">
    <property type="entry name" value="HTH_GNTR"/>
    <property type="match status" value="1"/>
</dbReference>
<feature type="domain" description="HTH gntR-type" evidence="5">
    <location>
        <begin position="35"/>
        <end position="105"/>
    </location>
</feature>
<evidence type="ECO:0000256" key="4">
    <source>
        <dbReference type="SAM" id="MobiDB-lite"/>
    </source>
</evidence>
<dbReference type="InterPro" id="IPR008920">
    <property type="entry name" value="TF_FadR/GntR_C"/>
</dbReference>
<dbReference type="InterPro" id="IPR036388">
    <property type="entry name" value="WH-like_DNA-bd_sf"/>
</dbReference>
<dbReference type="Gene3D" id="1.10.10.10">
    <property type="entry name" value="Winged helix-like DNA-binding domain superfamily/Winged helix DNA-binding domain"/>
    <property type="match status" value="1"/>
</dbReference>
<evidence type="ECO:0000256" key="2">
    <source>
        <dbReference type="ARBA" id="ARBA00023125"/>
    </source>
</evidence>
<evidence type="ECO:0000313" key="7">
    <source>
        <dbReference type="Proteomes" id="UP001320898"/>
    </source>
</evidence>
<dbReference type="SUPFAM" id="SSF48008">
    <property type="entry name" value="GntR ligand-binding domain-like"/>
    <property type="match status" value="1"/>
</dbReference>
<evidence type="ECO:0000256" key="1">
    <source>
        <dbReference type="ARBA" id="ARBA00023015"/>
    </source>
</evidence>
<feature type="region of interest" description="Disordered" evidence="4">
    <location>
        <begin position="1"/>
        <end position="22"/>
    </location>
</feature>
<evidence type="ECO:0000259" key="5">
    <source>
        <dbReference type="PROSITE" id="PS50949"/>
    </source>
</evidence>
<sequence>MNDNETHDRTPSDPPEPDQGDEHLIQGVIGSIRPAATYELVVEQVKRAIFLGRFMPGDKLPAERDLAAQMMVSRTTIREAMRVLEGEGLIQVKRGMMGGLIVKAQNELQPHEIQSYMETRRAQLDHIFEYRIANECMATRLAATRRTEEQLDRLESMLKAMGRLCETPEMRAITPNIARFRALDSEFHLLLAEASGNPFLFRAVEDARTEMFLPIGKVFKRLEDTANEHHEAIFSAVQSKDPDRAAEAMRQHILTSRESLEALMPQNEDQT</sequence>
<evidence type="ECO:0000313" key="6">
    <source>
        <dbReference type="EMBL" id="MCT8971415.1"/>
    </source>
</evidence>
<dbReference type="GO" id="GO:0003677">
    <property type="term" value="F:DNA binding"/>
    <property type="evidence" value="ECO:0007669"/>
    <property type="project" value="UniProtKB-KW"/>
</dbReference>
<reference evidence="6 7" key="1">
    <citation type="submission" date="2022-04" db="EMBL/GenBank/DDBJ databases">
        <authorList>
            <person name="Ye Y.-Q."/>
            <person name="Du Z.-J."/>
        </authorList>
    </citation>
    <scope>NUCLEOTIDE SEQUENCE [LARGE SCALE GENOMIC DNA]</scope>
    <source>
        <strain evidence="6 7">A6E488</strain>
    </source>
</reference>
<dbReference type="PRINTS" id="PR00035">
    <property type="entry name" value="HTHGNTR"/>
</dbReference>
<keyword evidence="1" id="KW-0805">Transcription regulation</keyword>
<feature type="compositionally biased region" description="Basic and acidic residues" evidence="4">
    <location>
        <begin position="1"/>
        <end position="11"/>
    </location>
</feature>
<keyword evidence="2" id="KW-0238">DNA-binding</keyword>
<dbReference type="RefSeq" id="WP_261614974.1">
    <property type="nucleotide sequence ID" value="NZ_JALIDZ010000002.1"/>
</dbReference>
<dbReference type="InterPro" id="IPR011711">
    <property type="entry name" value="GntR_C"/>
</dbReference>
<dbReference type="Gene3D" id="1.20.120.530">
    <property type="entry name" value="GntR ligand-binding domain-like"/>
    <property type="match status" value="1"/>
</dbReference>
<dbReference type="GO" id="GO:0003700">
    <property type="term" value="F:DNA-binding transcription factor activity"/>
    <property type="evidence" value="ECO:0007669"/>
    <property type="project" value="InterPro"/>
</dbReference>
<dbReference type="InterPro" id="IPR000524">
    <property type="entry name" value="Tscrpt_reg_HTH_GntR"/>
</dbReference>
<keyword evidence="7" id="KW-1185">Reference proteome</keyword>
<dbReference type="PANTHER" id="PTHR43537:SF49">
    <property type="entry name" value="TRANSCRIPTIONAL REGULATORY PROTEIN"/>
    <property type="match status" value="1"/>
</dbReference>
<accession>A0AAW5QU00</accession>
<gene>
    <name evidence="6" type="ORF">MUB46_06020</name>
</gene>
<dbReference type="SUPFAM" id="SSF46785">
    <property type="entry name" value="Winged helix' DNA-binding domain"/>
    <property type="match status" value="1"/>
</dbReference>
<dbReference type="EMBL" id="JALIDZ010000002">
    <property type="protein sequence ID" value="MCT8971415.1"/>
    <property type="molecule type" value="Genomic_DNA"/>
</dbReference>
<dbReference type="Pfam" id="PF00392">
    <property type="entry name" value="GntR"/>
    <property type="match status" value="1"/>
</dbReference>
<organism evidence="6 7">
    <name type="scientific">Microbaculum marinisediminis</name>
    <dbReference type="NCBI Taxonomy" id="2931392"/>
    <lineage>
        <taxon>Bacteria</taxon>
        <taxon>Pseudomonadati</taxon>
        <taxon>Pseudomonadota</taxon>
        <taxon>Alphaproteobacteria</taxon>
        <taxon>Hyphomicrobiales</taxon>
        <taxon>Tepidamorphaceae</taxon>
        <taxon>Microbaculum</taxon>
    </lineage>
</organism>
<dbReference type="AlphaFoldDB" id="A0AAW5QU00"/>
<dbReference type="InterPro" id="IPR036390">
    <property type="entry name" value="WH_DNA-bd_sf"/>
</dbReference>
<name>A0AAW5QU00_9HYPH</name>
<dbReference type="Proteomes" id="UP001320898">
    <property type="component" value="Unassembled WGS sequence"/>
</dbReference>
<evidence type="ECO:0000256" key="3">
    <source>
        <dbReference type="ARBA" id="ARBA00023163"/>
    </source>
</evidence>
<keyword evidence="3" id="KW-0804">Transcription</keyword>
<dbReference type="CDD" id="cd07377">
    <property type="entry name" value="WHTH_GntR"/>
    <property type="match status" value="1"/>
</dbReference>
<dbReference type="PANTHER" id="PTHR43537">
    <property type="entry name" value="TRANSCRIPTIONAL REGULATOR, GNTR FAMILY"/>
    <property type="match status" value="1"/>
</dbReference>